<feature type="transmembrane region" description="Helical" evidence="6">
    <location>
        <begin position="206"/>
        <end position="231"/>
    </location>
</feature>
<dbReference type="SUPFAM" id="SSF103481">
    <property type="entry name" value="Multidrug resistance efflux transporter EmrE"/>
    <property type="match status" value="2"/>
</dbReference>
<evidence type="ECO:0000256" key="1">
    <source>
        <dbReference type="ARBA" id="ARBA00004141"/>
    </source>
</evidence>
<name>A0ABS3Z7D4_9GAMM</name>
<comment type="similarity">
    <text evidence="2">Belongs to the EamA transporter family.</text>
</comment>
<feature type="transmembrane region" description="Helical" evidence="6">
    <location>
        <begin position="268"/>
        <end position="285"/>
    </location>
</feature>
<organism evidence="8 9">
    <name type="scientific">Marinobacterium alkalitolerans</name>
    <dbReference type="NCBI Taxonomy" id="1542925"/>
    <lineage>
        <taxon>Bacteria</taxon>
        <taxon>Pseudomonadati</taxon>
        <taxon>Pseudomonadota</taxon>
        <taxon>Gammaproteobacteria</taxon>
        <taxon>Oceanospirillales</taxon>
        <taxon>Oceanospirillaceae</taxon>
        <taxon>Marinobacterium</taxon>
    </lineage>
</organism>
<proteinExistence type="inferred from homology"/>
<feature type="transmembrane region" description="Helical" evidence="6">
    <location>
        <begin position="115"/>
        <end position="133"/>
    </location>
</feature>
<evidence type="ECO:0000256" key="4">
    <source>
        <dbReference type="ARBA" id="ARBA00022989"/>
    </source>
</evidence>
<feature type="transmembrane region" description="Helical" evidence="6">
    <location>
        <begin position="174"/>
        <end position="194"/>
    </location>
</feature>
<dbReference type="InterPro" id="IPR050638">
    <property type="entry name" value="AA-Vitamin_Transporters"/>
</dbReference>
<accession>A0ABS3Z7D4</accession>
<dbReference type="RefSeq" id="WP_209286225.1">
    <property type="nucleotide sequence ID" value="NZ_JACVEW010000003.1"/>
</dbReference>
<feature type="domain" description="EamA" evidence="7">
    <location>
        <begin position="7"/>
        <end position="133"/>
    </location>
</feature>
<feature type="transmembrane region" description="Helical" evidence="6">
    <location>
        <begin position="91"/>
        <end position="109"/>
    </location>
</feature>
<dbReference type="Gene3D" id="1.10.3730.20">
    <property type="match status" value="2"/>
</dbReference>
<dbReference type="NCBIfam" id="TIGR03340">
    <property type="entry name" value="phn_DUF6"/>
    <property type="match status" value="1"/>
</dbReference>
<feature type="transmembrane region" description="Helical" evidence="6">
    <location>
        <begin position="30"/>
        <end position="50"/>
    </location>
</feature>
<keyword evidence="5 6" id="KW-0472">Membrane</keyword>
<reference evidence="8 9" key="1">
    <citation type="submission" date="2020-09" db="EMBL/GenBank/DDBJ databases">
        <authorList>
            <person name="Tanuku N.R.S."/>
        </authorList>
    </citation>
    <scope>NUCLEOTIDE SEQUENCE [LARGE SCALE GENOMIC DNA]</scope>
    <source>
        <strain evidence="8 9">AK62</strain>
    </source>
</reference>
<dbReference type="Proteomes" id="UP000810171">
    <property type="component" value="Unassembled WGS sequence"/>
</dbReference>
<feature type="transmembrane region" description="Helical" evidence="6">
    <location>
        <begin position="145"/>
        <end position="162"/>
    </location>
</feature>
<dbReference type="InterPro" id="IPR017725">
    <property type="entry name" value="Phosphonate_util-assoc_TM_put"/>
</dbReference>
<dbReference type="PANTHER" id="PTHR32322">
    <property type="entry name" value="INNER MEMBRANE TRANSPORTER"/>
    <property type="match status" value="1"/>
</dbReference>
<feature type="transmembrane region" description="Helical" evidence="6">
    <location>
        <begin position="6"/>
        <end position="23"/>
    </location>
</feature>
<keyword evidence="9" id="KW-1185">Reference proteome</keyword>
<keyword evidence="3 6" id="KW-0812">Transmembrane</keyword>
<evidence type="ECO:0000313" key="9">
    <source>
        <dbReference type="Proteomes" id="UP000810171"/>
    </source>
</evidence>
<comment type="subcellular location">
    <subcellularLocation>
        <location evidence="1">Membrane</location>
        <topology evidence="1">Multi-pass membrane protein</topology>
    </subcellularLocation>
</comment>
<sequence>MALDAQLAILLSVAMHVTWNLIARHQPAHAVPLWWVLLAHLVLLAPWGFWSLATRVEWNAEFVALLCTSAVANSVYFLGLRQAYRQAPAALVYPLVRSSPLLIAIWSLLLLDERLTAAAWAGIAISVAGLLVMARSADGGSDRGALPWAFLAMFGTSIYSMSDKAAVQQLPDMGAVIGFVSVGYLLSWVTLTLLHRREQGRWWPKARIGLGPMVIGGLCVGLAYALVVYAMRSLPSAVVVAYSNAGIVIAALISIFYFHERTAWKRRLVGAIIILAGILCLKLSSSA</sequence>
<protein>
    <submittedName>
        <fullName evidence="8">EamA family transporter</fullName>
    </submittedName>
</protein>
<dbReference type="InterPro" id="IPR037185">
    <property type="entry name" value="EmrE-like"/>
</dbReference>
<comment type="caution">
    <text evidence="8">The sequence shown here is derived from an EMBL/GenBank/DDBJ whole genome shotgun (WGS) entry which is preliminary data.</text>
</comment>
<evidence type="ECO:0000313" key="8">
    <source>
        <dbReference type="EMBL" id="MBP0047614.1"/>
    </source>
</evidence>
<evidence type="ECO:0000259" key="7">
    <source>
        <dbReference type="Pfam" id="PF00892"/>
    </source>
</evidence>
<evidence type="ECO:0000256" key="3">
    <source>
        <dbReference type="ARBA" id="ARBA00022692"/>
    </source>
</evidence>
<dbReference type="InterPro" id="IPR000620">
    <property type="entry name" value="EamA_dom"/>
</dbReference>
<feature type="transmembrane region" description="Helical" evidence="6">
    <location>
        <begin position="62"/>
        <end position="79"/>
    </location>
</feature>
<evidence type="ECO:0000256" key="5">
    <source>
        <dbReference type="ARBA" id="ARBA00023136"/>
    </source>
</evidence>
<evidence type="ECO:0000256" key="2">
    <source>
        <dbReference type="ARBA" id="ARBA00007362"/>
    </source>
</evidence>
<keyword evidence="4 6" id="KW-1133">Transmembrane helix</keyword>
<dbReference type="Pfam" id="PF00892">
    <property type="entry name" value="EamA"/>
    <property type="match status" value="2"/>
</dbReference>
<evidence type="ECO:0000256" key="6">
    <source>
        <dbReference type="SAM" id="Phobius"/>
    </source>
</evidence>
<feature type="domain" description="EamA" evidence="7">
    <location>
        <begin position="146"/>
        <end position="281"/>
    </location>
</feature>
<feature type="transmembrane region" description="Helical" evidence="6">
    <location>
        <begin position="237"/>
        <end position="256"/>
    </location>
</feature>
<dbReference type="PANTHER" id="PTHR32322:SF2">
    <property type="entry name" value="EAMA DOMAIN-CONTAINING PROTEIN"/>
    <property type="match status" value="1"/>
</dbReference>
<dbReference type="EMBL" id="JACVEW010000003">
    <property type="protein sequence ID" value="MBP0047614.1"/>
    <property type="molecule type" value="Genomic_DNA"/>
</dbReference>
<gene>
    <name evidence="8" type="ORF">H9C73_02600</name>
</gene>